<feature type="non-terminal residue" evidence="6">
    <location>
        <position position="181"/>
    </location>
</feature>
<dbReference type="Pfam" id="PF00126">
    <property type="entry name" value="HTH_1"/>
    <property type="match status" value="1"/>
</dbReference>
<organism evidence="6 7">
    <name type="scientific">Lichenifustis flavocetrariae</name>
    <dbReference type="NCBI Taxonomy" id="2949735"/>
    <lineage>
        <taxon>Bacteria</taxon>
        <taxon>Pseudomonadati</taxon>
        <taxon>Pseudomonadota</taxon>
        <taxon>Alphaproteobacteria</taxon>
        <taxon>Hyphomicrobiales</taxon>
        <taxon>Lichenihabitantaceae</taxon>
        <taxon>Lichenifustis</taxon>
    </lineage>
</organism>
<dbReference type="FunFam" id="1.10.10.10:FF:000038">
    <property type="entry name" value="Glycine cleavage system transcriptional activator"/>
    <property type="match status" value="1"/>
</dbReference>
<keyword evidence="7" id="KW-1185">Reference proteome</keyword>
<dbReference type="InterPro" id="IPR005119">
    <property type="entry name" value="LysR_subst-bd"/>
</dbReference>
<dbReference type="PRINTS" id="PR00039">
    <property type="entry name" value="HTHLYSR"/>
</dbReference>
<dbReference type="AlphaFoldDB" id="A0AA41Z3X7"/>
<dbReference type="SUPFAM" id="SSF53850">
    <property type="entry name" value="Periplasmic binding protein-like II"/>
    <property type="match status" value="1"/>
</dbReference>
<protein>
    <submittedName>
        <fullName evidence="6">LysR family transcriptional regulator</fullName>
    </submittedName>
</protein>
<gene>
    <name evidence="6" type="ORF">M8523_36105</name>
</gene>
<name>A0AA41Z3X7_9HYPH</name>
<evidence type="ECO:0000256" key="1">
    <source>
        <dbReference type="ARBA" id="ARBA00009437"/>
    </source>
</evidence>
<dbReference type="Gene3D" id="1.10.10.10">
    <property type="entry name" value="Winged helix-like DNA-binding domain superfamily/Winged helix DNA-binding domain"/>
    <property type="match status" value="1"/>
</dbReference>
<evidence type="ECO:0000256" key="4">
    <source>
        <dbReference type="ARBA" id="ARBA00023163"/>
    </source>
</evidence>
<dbReference type="InterPro" id="IPR058163">
    <property type="entry name" value="LysR-type_TF_proteobact-type"/>
</dbReference>
<accession>A0AA41Z3X7</accession>
<dbReference type="RefSeq" id="WP_282589626.1">
    <property type="nucleotide sequence ID" value="NZ_JAMOIM010000131.1"/>
</dbReference>
<evidence type="ECO:0000259" key="5">
    <source>
        <dbReference type="PROSITE" id="PS50931"/>
    </source>
</evidence>
<comment type="caution">
    <text evidence="6">The sequence shown here is derived from an EMBL/GenBank/DDBJ whole genome shotgun (WGS) entry which is preliminary data.</text>
</comment>
<dbReference type="EMBL" id="JAMOIM010000131">
    <property type="protein sequence ID" value="MCW6513254.1"/>
    <property type="molecule type" value="Genomic_DNA"/>
</dbReference>
<keyword evidence="2" id="KW-0805">Transcription regulation</keyword>
<dbReference type="PANTHER" id="PTHR30537">
    <property type="entry name" value="HTH-TYPE TRANSCRIPTIONAL REGULATOR"/>
    <property type="match status" value="1"/>
</dbReference>
<dbReference type="PANTHER" id="PTHR30537:SF74">
    <property type="entry name" value="HTH-TYPE TRANSCRIPTIONAL REGULATOR TRPI"/>
    <property type="match status" value="1"/>
</dbReference>
<reference evidence="6" key="1">
    <citation type="submission" date="2022-05" db="EMBL/GenBank/DDBJ databases">
        <authorList>
            <person name="Pankratov T."/>
        </authorList>
    </citation>
    <scope>NUCLEOTIDE SEQUENCE</scope>
    <source>
        <strain evidence="6">BP6-180914</strain>
    </source>
</reference>
<dbReference type="GO" id="GO:0043565">
    <property type="term" value="F:sequence-specific DNA binding"/>
    <property type="evidence" value="ECO:0007669"/>
    <property type="project" value="TreeGrafter"/>
</dbReference>
<dbReference type="Proteomes" id="UP001165667">
    <property type="component" value="Unassembled WGS sequence"/>
</dbReference>
<comment type="similarity">
    <text evidence="1">Belongs to the LysR transcriptional regulatory family.</text>
</comment>
<dbReference type="PROSITE" id="PS50931">
    <property type="entry name" value="HTH_LYSR"/>
    <property type="match status" value="1"/>
</dbReference>
<dbReference type="SUPFAM" id="SSF46785">
    <property type="entry name" value="Winged helix' DNA-binding domain"/>
    <property type="match status" value="1"/>
</dbReference>
<feature type="domain" description="HTH lysR-type" evidence="5">
    <location>
        <begin position="7"/>
        <end position="64"/>
    </location>
</feature>
<keyword evidence="3" id="KW-0238">DNA-binding</keyword>
<proteinExistence type="inferred from homology"/>
<dbReference type="InterPro" id="IPR036388">
    <property type="entry name" value="WH-like_DNA-bd_sf"/>
</dbReference>
<dbReference type="InterPro" id="IPR036390">
    <property type="entry name" value="WH_DNA-bd_sf"/>
</dbReference>
<evidence type="ECO:0000313" key="7">
    <source>
        <dbReference type="Proteomes" id="UP001165667"/>
    </source>
</evidence>
<dbReference type="InterPro" id="IPR000847">
    <property type="entry name" value="LysR_HTH_N"/>
</dbReference>
<dbReference type="GO" id="GO:0006351">
    <property type="term" value="P:DNA-templated transcription"/>
    <property type="evidence" value="ECO:0007669"/>
    <property type="project" value="TreeGrafter"/>
</dbReference>
<dbReference type="Pfam" id="PF03466">
    <property type="entry name" value="LysR_substrate"/>
    <property type="match status" value="1"/>
</dbReference>
<evidence type="ECO:0000313" key="6">
    <source>
        <dbReference type="EMBL" id="MCW6513254.1"/>
    </source>
</evidence>
<sequence length="181" mass="19447">MPGTRLPPLNALRAFEAASRHLNFRVAADELGVTQGAVAQHVRGLEADLGIKLFERLSRSLALTDPGRRYAGQLRRAFELMTEATAALRPEPARLTVSVTPTFAAKWLIPRLHAFGIDHPDIELRIVASEGLSNFQGDGVDIAVRQGRPPFGPGLIADLLFEQEVVAVGSPALLGDRAGAL</sequence>
<dbReference type="Gene3D" id="3.40.190.10">
    <property type="entry name" value="Periplasmic binding protein-like II"/>
    <property type="match status" value="2"/>
</dbReference>
<dbReference type="GO" id="GO:0003700">
    <property type="term" value="F:DNA-binding transcription factor activity"/>
    <property type="evidence" value="ECO:0007669"/>
    <property type="project" value="InterPro"/>
</dbReference>
<evidence type="ECO:0000256" key="2">
    <source>
        <dbReference type="ARBA" id="ARBA00023015"/>
    </source>
</evidence>
<keyword evidence="4" id="KW-0804">Transcription</keyword>
<evidence type="ECO:0000256" key="3">
    <source>
        <dbReference type="ARBA" id="ARBA00023125"/>
    </source>
</evidence>